<comment type="caution">
    <text evidence="1">The sequence shown here is derived from an EMBL/GenBank/DDBJ whole genome shotgun (WGS) entry which is preliminary data.</text>
</comment>
<proteinExistence type="predicted"/>
<evidence type="ECO:0000313" key="1">
    <source>
        <dbReference type="EMBL" id="KAH7866786.1"/>
    </source>
</evidence>
<name>A0ACB7ZMP2_9ERIC</name>
<keyword evidence="2" id="KW-1185">Reference proteome</keyword>
<accession>A0ACB7ZMP2</accession>
<gene>
    <name evidence="1" type="ORF">Vadar_024950</name>
</gene>
<dbReference type="EMBL" id="CM037159">
    <property type="protein sequence ID" value="KAH7866786.1"/>
    <property type="molecule type" value="Genomic_DNA"/>
</dbReference>
<dbReference type="Proteomes" id="UP000828048">
    <property type="component" value="Chromosome 9"/>
</dbReference>
<protein>
    <submittedName>
        <fullName evidence="1">Uncharacterized protein</fullName>
    </submittedName>
</protein>
<organism evidence="1 2">
    <name type="scientific">Vaccinium darrowii</name>
    <dbReference type="NCBI Taxonomy" id="229202"/>
    <lineage>
        <taxon>Eukaryota</taxon>
        <taxon>Viridiplantae</taxon>
        <taxon>Streptophyta</taxon>
        <taxon>Embryophyta</taxon>
        <taxon>Tracheophyta</taxon>
        <taxon>Spermatophyta</taxon>
        <taxon>Magnoliopsida</taxon>
        <taxon>eudicotyledons</taxon>
        <taxon>Gunneridae</taxon>
        <taxon>Pentapetalae</taxon>
        <taxon>asterids</taxon>
        <taxon>Ericales</taxon>
        <taxon>Ericaceae</taxon>
        <taxon>Vaccinioideae</taxon>
        <taxon>Vaccinieae</taxon>
        <taxon>Vaccinium</taxon>
    </lineage>
</organism>
<reference evidence="1 2" key="1">
    <citation type="journal article" date="2021" name="Hortic Res">
        <title>High-quality reference genome and annotation aids understanding of berry development for evergreen blueberry (Vaccinium darrowii).</title>
        <authorList>
            <person name="Yu J."/>
            <person name="Hulse-Kemp A.M."/>
            <person name="Babiker E."/>
            <person name="Staton M."/>
        </authorList>
    </citation>
    <scope>NUCLEOTIDE SEQUENCE [LARGE SCALE GENOMIC DNA]</scope>
    <source>
        <strain evidence="2">cv. NJ 8807/NJ 8810</strain>
        <tissue evidence="1">Young leaf</tissue>
    </source>
</reference>
<evidence type="ECO:0000313" key="2">
    <source>
        <dbReference type="Proteomes" id="UP000828048"/>
    </source>
</evidence>
<sequence length="485" mass="53447">MAQRLKLAAERADINGLYESTKEDPNVLDRIDAIRFVDTPLHTATSAGHIDFAIEILRLMPSFGMKLNPNGQSSLHLALINEKFETVKGLINFDKKLIRVKGREGITPLHFIAHKDIYGDMVGHINANQQQRVVDRQQQVADPQQRGADQQQRVADGCSNIIAGQLQGLVNQQQRGDDGRINIISDQQQRVADGSINIIADHQQGVADQEQRRLNILAEFLFACPNSIEDLTNQDETALHIAVKTKNEIAVQVILGCICRIERRRVLAYKDEKESTALDVAVSTSQPEIARSLRSARVSSGLRAWFVSILRGAGALKSSSPDPSLAEFLNSPERVSEILFKQMFHMNRAVSMELRNIGLVVAVLIATATYQAALSPPGGIGDDALIKALTNGTNINGTVSSTNNLFAANTSSINATSFTPTHEFKLLVIRDELVFLLLYGSNTFAFVFSMLMMMFLLPFKPFGILHVALFCMMCSYGVLLFLVSA</sequence>